<comment type="caution">
    <text evidence="1">The sequence shown here is derived from an EMBL/GenBank/DDBJ whole genome shotgun (WGS) entry which is preliminary data.</text>
</comment>
<protein>
    <submittedName>
        <fullName evidence="1">Uncharacterized protein</fullName>
    </submittedName>
</protein>
<gene>
    <name evidence="1" type="ORF">LCGC14_1966920</name>
</gene>
<proteinExistence type="predicted"/>
<reference evidence="1" key="1">
    <citation type="journal article" date="2015" name="Nature">
        <title>Complex archaea that bridge the gap between prokaryotes and eukaryotes.</title>
        <authorList>
            <person name="Spang A."/>
            <person name="Saw J.H."/>
            <person name="Jorgensen S.L."/>
            <person name="Zaremba-Niedzwiedzka K."/>
            <person name="Martijn J."/>
            <person name="Lind A.E."/>
            <person name="van Eijk R."/>
            <person name="Schleper C."/>
            <person name="Guy L."/>
            <person name="Ettema T.J."/>
        </authorList>
    </citation>
    <scope>NUCLEOTIDE SEQUENCE</scope>
</reference>
<dbReference type="EMBL" id="LAZR01021762">
    <property type="protein sequence ID" value="KKL84220.1"/>
    <property type="molecule type" value="Genomic_DNA"/>
</dbReference>
<accession>A0A0F9HRB9</accession>
<evidence type="ECO:0000313" key="1">
    <source>
        <dbReference type="EMBL" id="KKL84220.1"/>
    </source>
</evidence>
<sequence length="91" mass="11014">MTKRYKEYEGVLVNNLRYERPASNLEIEKHIPHFFFTGFNIRKNIWDNYIDRRKSRNKYWCTTCIECGQHHVVRADKISGKKCKHIGEKKP</sequence>
<name>A0A0F9HRB9_9ZZZZ</name>
<dbReference type="AlphaFoldDB" id="A0A0F9HRB9"/>
<organism evidence="1">
    <name type="scientific">marine sediment metagenome</name>
    <dbReference type="NCBI Taxonomy" id="412755"/>
    <lineage>
        <taxon>unclassified sequences</taxon>
        <taxon>metagenomes</taxon>
        <taxon>ecological metagenomes</taxon>
    </lineage>
</organism>